<proteinExistence type="predicted"/>
<feature type="compositionally biased region" description="Acidic residues" evidence="1">
    <location>
        <begin position="245"/>
        <end position="255"/>
    </location>
</feature>
<sequence length="275" mass="31260">MSKSKKCADKALGIIKKKTNKLAYTDYPKIPRGQCKPVYVPRISKPCGTRIRYCTAKELKLMSGSRICECTEQAFEMRKAFINTIMNALKAATIFGVTYITYDLGFWGVPKDTEATFANLCAAMPCEKDPCKSYEYLPETGECAQELELLKIPLEDPCKCDDPIPVDMEKCCYKMKQVWNHTVILLFDGIINAPDNIFEFLIRMWNQYMNPKRDCGVCKPMTGDEVYTSGGDTCELYDDYDEKYPEDECDGECDENSTSGEQKQEKPEEGFSCGR</sequence>
<protein>
    <submittedName>
        <fullName evidence="2">Uncharacterized protein</fullName>
    </submittedName>
</protein>
<evidence type="ECO:0000313" key="3">
    <source>
        <dbReference type="Proteomes" id="UP001431783"/>
    </source>
</evidence>
<evidence type="ECO:0000256" key="1">
    <source>
        <dbReference type="SAM" id="MobiDB-lite"/>
    </source>
</evidence>
<accession>A0AAW1UT77</accession>
<name>A0AAW1UT77_9CUCU</name>
<gene>
    <name evidence="2" type="ORF">WA026_005185</name>
</gene>
<reference evidence="2 3" key="1">
    <citation type="submission" date="2023-03" db="EMBL/GenBank/DDBJ databases">
        <title>Genome insight into feeding habits of ladybird beetles.</title>
        <authorList>
            <person name="Li H.-S."/>
            <person name="Huang Y.-H."/>
            <person name="Pang H."/>
        </authorList>
    </citation>
    <scope>NUCLEOTIDE SEQUENCE [LARGE SCALE GENOMIC DNA]</scope>
    <source>
        <strain evidence="2">SYSU_2023b</strain>
        <tissue evidence="2">Whole body</tissue>
    </source>
</reference>
<feature type="region of interest" description="Disordered" evidence="1">
    <location>
        <begin position="245"/>
        <end position="275"/>
    </location>
</feature>
<dbReference type="EMBL" id="JARQZJ010000092">
    <property type="protein sequence ID" value="KAK9884235.1"/>
    <property type="molecule type" value="Genomic_DNA"/>
</dbReference>
<dbReference type="Proteomes" id="UP001431783">
    <property type="component" value="Unassembled WGS sequence"/>
</dbReference>
<organism evidence="2 3">
    <name type="scientific">Henosepilachna vigintioctopunctata</name>
    <dbReference type="NCBI Taxonomy" id="420089"/>
    <lineage>
        <taxon>Eukaryota</taxon>
        <taxon>Metazoa</taxon>
        <taxon>Ecdysozoa</taxon>
        <taxon>Arthropoda</taxon>
        <taxon>Hexapoda</taxon>
        <taxon>Insecta</taxon>
        <taxon>Pterygota</taxon>
        <taxon>Neoptera</taxon>
        <taxon>Endopterygota</taxon>
        <taxon>Coleoptera</taxon>
        <taxon>Polyphaga</taxon>
        <taxon>Cucujiformia</taxon>
        <taxon>Coccinelloidea</taxon>
        <taxon>Coccinellidae</taxon>
        <taxon>Epilachninae</taxon>
        <taxon>Epilachnini</taxon>
        <taxon>Henosepilachna</taxon>
    </lineage>
</organism>
<evidence type="ECO:0000313" key="2">
    <source>
        <dbReference type="EMBL" id="KAK9884235.1"/>
    </source>
</evidence>
<dbReference type="AlphaFoldDB" id="A0AAW1UT77"/>
<keyword evidence="3" id="KW-1185">Reference proteome</keyword>
<comment type="caution">
    <text evidence="2">The sequence shown here is derived from an EMBL/GenBank/DDBJ whole genome shotgun (WGS) entry which is preliminary data.</text>
</comment>